<feature type="transmembrane region" description="Helical" evidence="1">
    <location>
        <begin position="51"/>
        <end position="69"/>
    </location>
</feature>
<evidence type="ECO:0000259" key="2">
    <source>
        <dbReference type="Pfam" id="PF14145"/>
    </source>
</evidence>
<dbReference type="OrthoDB" id="5862062at2"/>
<protein>
    <recommendedName>
        <fullName evidence="2">YrhK domain-containing protein</fullName>
    </recommendedName>
</protein>
<reference evidence="3 4" key="1">
    <citation type="submission" date="2018-05" db="EMBL/GenBank/DDBJ databases">
        <title>Acuticoccus sediminis sp. nov., isolated from deep-sea sediment of Indian Ocean.</title>
        <authorList>
            <person name="Liu X."/>
            <person name="Lai Q."/>
            <person name="Du Y."/>
            <person name="Sun F."/>
            <person name="Zhang X."/>
            <person name="Wang S."/>
            <person name="Shao Z."/>
        </authorList>
    </citation>
    <scope>NUCLEOTIDE SEQUENCE [LARGE SCALE GENOMIC DNA]</scope>
    <source>
        <strain evidence="3 4">PTG4-2</strain>
    </source>
</reference>
<comment type="caution">
    <text evidence="3">The sequence shown here is derived from an EMBL/GenBank/DDBJ whole genome shotgun (WGS) entry which is preliminary data.</text>
</comment>
<keyword evidence="4" id="KW-1185">Reference proteome</keyword>
<keyword evidence="1" id="KW-0472">Membrane</keyword>
<dbReference type="EMBL" id="QHHQ01000001">
    <property type="protein sequence ID" value="RAI04499.1"/>
    <property type="molecule type" value="Genomic_DNA"/>
</dbReference>
<accession>A0A8B2P7A7</accession>
<dbReference type="AlphaFoldDB" id="A0A8B2P7A7"/>
<dbReference type="Pfam" id="PF14145">
    <property type="entry name" value="YrhK"/>
    <property type="match status" value="1"/>
</dbReference>
<gene>
    <name evidence="3" type="ORF">DLJ53_03815</name>
</gene>
<dbReference type="InterPro" id="IPR025424">
    <property type="entry name" value="YrhK_domain"/>
</dbReference>
<name>A0A8B2P7A7_9HYPH</name>
<evidence type="ECO:0000313" key="3">
    <source>
        <dbReference type="EMBL" id="RAI04499.1"/>
    </source>
</evidence>
<keyword evidence="1" id="KW-0812">Transmembrane</keyword>
<dbReference type="Proteomes" id="UP000249590">
    <property type="component" value="Unassembled WGS sequence"/>
</dbReference>
<evidence type="ECO:0000256" key="1">
    <source>
        <dbReference type="SAM" id="Phobius"/>
    </source>
</evidence>
<feature type="transmembrane region" description="Helical" evidence="1">
    <location>
        <begin position="21"/>
        <end position="45"/>
    </location>
</feature>
<evidence type="ECO:0000313" key="4">
    <source>
        <dbReference type="Proteomes" id="UP000249590"/>
    </source>
</evidence>
<proteinExistence type="predicted"/>
<sequence length="92" mass="10190">MFEPHSNQGMSPRERRIYAAYELAYTLVDFGAAASFIVGSVLFFWESTMVAGTWLFLVGSVLFAAKPSIRLARELRKLGSGATEDVARRAVE</sequence>
<keyword evidence="1" id="KW-1133">Transmembrane helix</keyword>
<organism evidence="3 4">
    <name type="scientific">Acuticoccus sediminis</name>
    <dbReference type="NCBI Taxonomy" id="2184697"/>
    <lineage>
        <taxon>Bacteria</taxon>
        <taxon>Pseudomonadati</taxon>
        <taxon>Pseudomonadota</taxon>
        <taxon>Alphaproteobacteria</taxon>
        <taxon>Hyphomicrobiales</taxon>
        <taxon>Amorphaceae</taxon>
        <taxon>Acuticoccus</taxon>
    </lineage>
</organism>
<feature type="domain" description="YrhK" evidence="2">
    <location>
        <begin position="20"/>
        <end position="74"/>
    </location>
</feature>